<evidence type="ECO:0000313" key="11">
    <source>
        <dbReference type="Proteomes" id="UP000541583"/>
    </source>
</evidence>
<evidence type="ECO:0000259" key="8">
    <source>
        <dbReference type="Pfam" id="PF07715"/>
    </source>
</evidence>
<dbReference type="Pfam" id="PF07715">
    <property type="entry name" value="Plug"/>
    <property type="match status" value="1"/>
</dbReference>
<keyword evidence="10" id="KW-0675">Receptor</keyword>
<sequence>MNTFFTQIRVQIEVLILQKSTHLAFVLTLLFSFVFNCTFAQSVNKGHITGKIIDSVTNTAVDFATISLFKIGIVTPFIRTSADEKGTFTLTGLPEGTYRLTAGFFGYRIKTVENILIGAKTANVSLGAIMITPVQHQLKEVTIQSKVPILESKIDKLVYNVTSDLTSQGGTATDVLTKVPMVSVDIDGIVELQGNANVRFLINGKPASIYGSSITDALQTIPASQIQRIEVITSPGAKYDAAGTAGIINIILKDNKTKGVNGSVNISAATRLENGSVNLNVKNNNWGISTFFSGNDQLNSNIVNTADRLSFNAAKDTMNRYLQKRFTPFSRNGYQSGFCFIWNITPKDELTATVGINHIITHMTGRTAQDQQTYLSSGIVLSDIGSERISATDFGENADNWSLNYKKTFRKSGRDLNILYSSSYSKNTNYDSQITNYLNGGYPSSGIQSNNPGNDRETDISVDYTEPVAKGFQIEAGLKTVLENINNSVVTDTLLNNGTFINDNGQTYKFNFKRNIYAGYVSTSFSLFNDFLNGKAGIRYERTDTHSDLLGIHIPIDNIWSPNLLVLHKLEETQSIKFAYTYRIERPDYDDLNPFLDIIDPHNIATGEPLLKNEIGHKFELGYNKTFANNSSVYIGGFYSYNNNDIQSFTTFYPVYTANGSNYYNVSLSKSANIGSQTIVGINLSGSATVTERLTLRTDILLLSKNNSVPGLPSVGGFSYKANLNVTYRLSDGLIAEAFGIINSKRTDFQNIRPGSYIYTFAVKKQLFDKKASFGYTTTNPFNQYINQYSSAYGTGFTQTNLRQKTLRSFGITLSYKFGKLKTNDGDNDAKT</sequence>
<evidence type="ECO:0000256" key="6">
    <source>
        <dbReference type="ARBA" id="ARBA00023136"/>
    </source>
</evidence>
<name>A0ABR6PEH5_9SPHI</name>
<feature type="domain" description="Outer membrane protein beta-barrel" evidence="9">
    <location>
        <begin position="407"/>
        <end position="816"/>
    </location>
</feature>
<comment type="subcellular location">
    <subcellularLocation>
        <location evidence="1">Cell outer membrane</location>
        <topology evidence="1">Multi-pass membrane protein</topology>
    </subcellularLocation>
</comment>
<gene>
    <name evidence="10" type="ORF">HDF23_000369</name>
</gene>
<keyword evidence="2" id="KW-0813">Transport</keyword>
<dbReference type="InterPro" id="IPR013784">
    <property type="entry name" value="Carb-bd-like_fold"/>
</dbReference>
<protein>
    <submittedName>
        <fullName evidence="10">Outer membrane receptor protein involved in Fe transport</fullName>
    </submittedName>
</protein>
<evidence type="ECO:0000259" key="9">
    <source>
        <dbReference type="Pfam" id="PF14905"/>
    </source>
</evidence>
<dbReference type="PANTHER" id="PTHR30069:SF29">
    <property type="entry name" value="HEMOGLOBIN AND HEMOGLOBIN-HAPTOGLOBIN-BINDING PROTEIN 1-RELATED"/>
    <property type="match status" value="1"/>
</dbReference>
<organism evidence="10 11">
    <name type="scientific">Mucilaginibacter lappiensis</name>
    <dbReference type="NCBI Taxonomy" id="354630"/>
    <lineage>
        <taxon>Bacteria</taxon>
        <taxon>Pseudomonadati</taxon>
        <taxon>Bacteroidota</taxon>
        <taxon>Sphingobacteriia</taxon>
        <taxon>Sphingobacteriales</taxon>
        <taxon>Sphingobacteriaceae</taxon>
        <taxon>Mucilaginibacter</taxon>
    </lineage>
</organism>
<dbReference type="Gene3D" id="2.170.130.10">
    <property type="entry name" value="TonB-dependent receptor, plug domain"/>
    <property type="match status" value="1"/>
</dbReference>
<evidence type="ECO:0000256" key="3">
    <source>
        <dbReference type="ARBA" id="ARBA00022452"/>
    </source>
</evidence>
<dbReference type="Pfam" id="PF13620">
    <property type="entry name" value="CarboxypepD_reg"/>
    <property type="match status" value="1"/>
</dbReference>
<evidence type="ECO:0000313" key="10">
    <source>
        <dbReference type="EMBL" id="MBB6107639.1"/>
    </source>
</evidence>
<evidence type="ECO:0000256" key="5">
    <source>
        <dbReference type="ARBA" id="ARBA00022729"/>
    </source>
</evidence>
<dbReference type="PANTHER" id="PTHR30069">
    <property type="entry name" value="TONB-DEPENDENT OUTER MEMBRANE RECEPTOR"/>
    <property type="match status" value="1"/>
</dbReference>
<dbReference type="EMBL" id="JACHCB010000001">
    <property type="protein sequence ID" value="MBB6107639.1"/>
    <property type="molecule type" value="Genomic_DNA"/>
</dbReference>
<evidence type="ECO:0000256" key="7">
    <source>
        <dbReference type="ARBA" id="ARBA00023237"/>
    </source>
</evidence>
<dbReference type="RefSeq" id="WP_076369937.1">
    <property type="nucleotide sequence ID" value="NZ_JACHCB010000001.1"/>
</dbReference>
<dbReference type="InterPro" id="IPR039426">
    <property type="entry name" value="TonB-dep_rcpt-like"/>
</dbReference>
<dbReference type="SUPFAM" id="SSF56935">
    <property type="entry name" value="Porins"/>
    <property type="match status" value="1"/>
</dbReference>
<dbReference type="InterPro" id="IPR036942">
    <property type="entry name" value="Beta-barrel_TonB_sf"/>
</dbReference>
<keyword evidence="5" id="KW-0732">Signal</keyword>
<keyword evidence="3" id="KW-1134">Transmembrane beta strand</keyword>
<dbReference type="InterPro" id="IPR041700">
    <property type="entry name" value="OMP_b-brl_3"/>
</dbReference>
<evidence type="ECO:0000256" key="2">
    <source>
        <dbReference type="ARBA" id="ARBA00022448"/>
    </source>
</evidence>
<reference evidence="10 11" key="1">
    <citation type="submission" date="2020-08" db="EMBL/GenBank/DDBJ databases">
        <title>Genomic Encyclopedia of Type Strains, Phase IV (KMG-V): Genome sequencing to study the core and pangenomes of soil and plant-associated prokaryotes.</title>
        <authorList>
            <person name="Whitman W."/>
        </authorList>
    </citation>
    <scope>NUCLEOTIDE SEQUENCE [LARGE SCALE GENOMIC DNA]</scope>
    <source>
        <strain evidence="10 11">ANJLi2</strain>
    </source>
</reference>
<keyword evidence="6" id="KW-0472">Membrane</keyword>
<keyword evidence="4" id="KW-0812">Transmembrane</keyword>
<evidence type="ECO:0000256" key="1">
    <source>
        <dbReference type="ARBA" id="ARBA00004571"/>
    </source>
</evidence>
<dbReference type="InterPro" id="IPR012910">
    <property type="entry name" value="Plug_dom"/>
</dbReference>
<keyword evidence="11" id="KW-1185">Reference proteome</keyword>
<dbReference type="Gene3D" id="2.60.40.1120">
    <property type="entry name" value="Carboxypeptidase-like, regulatory domain"/>
    <property type="match status" value="1"/>
</dbReference>
<dbReference type="Proteomes" id="UP000541583">
    <property type="component" value="Unassembled WGS sequence"/>
</dbReference>
<dbReference type="Pfam" id="PF14905">
    <property type="entry name" value="OMP_b-brl_3"/>
    <property type="match status" value="1"/>
</dbReference>
<evidence type="ECO:0000256" key="4">
    <source>
        <dbReference type="ARBA" id="ARBA00022692"/>
    </source>
</evidence>
<dbReference type="InterPro" id="IPR037066">
    <property type="entry name" value="Plug_dom_sf"/>
</dbReference>
<dbReference type="SUPFAM" id="SSF49452">
    <property type="entry name" value="Starch-binding domain-like"/>
    <property type="match status" value="1"/>
</dbReference>
<proteinExistence type="predicted"/>
<accession>A0ABR6PEH5</accession>
<comment type="caution">
    <text evidence="10">The sequence shown here is derived from an EMBL/GenBank/DDBJ whole genome shotgun (WGS) entry which is preliminary data.</text>
</comment>
<dbReference type="Gene3D" id="2.40.170.20">
    <property type="entry name" value="TonB-dependent receptor, beta-barrel domain"/>
    <property type="match status" value="1"/>
</dbReference>
<feature type="domain" description="TonB-dependent receptor plug" evidence="8">
    <location>
        <begin position="168"/>
        <end position="247"/>
    </location>
</feature>
<keyword evidence="7" id="KW-0998">Cell outer membrane</keyword>